<dbReference type="Proteomes" id="UP000011659">
    <property type="component" value="Unassembled WGS sequence"/>
</dbReference>
<accession>M0K1V8</accession>
<reference evidence="1 2" key="1">
    <citation type="journal article" date="2014" name="PLoS Genet.">
        <title>Phylogenetically driven sequencing of extremely halophilic archaea reveals strategies for static and dynamic osmo-response.</title>
        <authorList>
            <person name="Becker E.A."/>
            <person name="Seitzer P.M."/>
            <person name="Tritt A."/>
            <person name="Larsen D."/>
            <person name="Krusor M."/>
            <person name="Yao A.I."/>
            <person name="Wu D."/>
            <person name="Madern D."/>
            <person name="Eisen J.A."/>
            <person name="Darling A.E."/>
            <person name="Facciotti M.T."/>
        </authorList>
    </citation>
    <scope>NUCLEOTIDE SEQUENCE [LARGE SCALE GENOMIC DNA]</scope>
    <source>
        <strain evidence="1 2">ATCC 33800</strain>
    </source>
</reference>
<organism evidence="1 2">
    <name type="scientific">Haloarcula marismortui ATCC 33800</name>
    <dbReference type="NCBI Taxonomy" id="662476"/>
    <lineage>
        <taxon>Archaea</taxon>
        <taxon>Methanobacteriati</taxon>
        <taxon>Methanobacteriota</taxon>
        <taxon>Stenosarchaea group</taxon>
        <taxon>Halobacteria</taxon>
        <taxon>Halobacteriales</taxon>
        <taxon>Haloarculaceae</taxon>
        <taxon>Haloarcula</taxon>
    </lineage>
</organism>
<sequence length="92" mass="10801">MYLSLNKGTKKCVRQKSRIQYIWVSSILHYSLTKKDGIFLINICNITERGFSCKKDIPLLYFRSPCPFLISFFRNIFYIAQIKTPISNIRSA</sequence>
<evidence type="ECO:0000313" key="1">
    <source>
        <dbReference type="EMBL" id="EMA15196.1"/>
    </source>
</evidence>
<evidence type="ECO:0000313" key="2">
    <source>
        <dbReference type="Proteomes" id="UP000011659"/>
    </source>
</evidence>
<comment type="caution">
    <text evidence="1">The sequence shown here is derived from an EMBL/GenBank/DDBJ whole genome shotgun (WGS) entry which is preliminary data.</text>
</comment>
<protein>
    <submittedName>
        <fullName evidence="1">Uncharacterized protein</fullName>
    </submittedName>
</protein>
<keyword evidence="2" id="KW-1185">Reference proteome</keyword>
<gene>
    <name evidence="1" type="ORF">C436_05430</name>
</gene>
<dbReference type="AlphaFoldDB" id="M0K1V8"/>
<proteinExistence type="predicted"/>
<dbReference type="EMBL" id="AOLR01000008">
    <property type="protein sequence ID" value="EMA15196.1"/>
    <property type="molecule type" value="Genomic_DNA"/>
</dbReference>
<name>M0K1V8_9EURY</name>